<feature type="transmembrane region" description="Helical" evidence="6">
    <location>
        <begin position="58"/>
        <end position="75"/>
    </location>
</feature>
<keyword evidence="2 6" id="KW-0812">Transmembrane</keyword>
<comment type="subcellular location">
    <subcellularLocation>
        <location evidence="1">Membrane</location>
        <topology evidence="1">Multi-pass membrane protein</topology>
    </subcellularLocation>
</comment>
<keyword evidence="4 6" id="KW-0472">Membrane</keyword>
<feature type="transmembrane region" description="Helical" evidence="6">
    <location>
        <begin position="130"/>
        <end position="150"/>
    </location>
</feature>
<gene>
    <name evidence="8" type="ORF">H4317_13005</name>
</gene>
<dbReference type="PROSITE" id="PS50801">
    <property type="entry name" value="STAS"/>
    <property type="match status" value="1"/>
</dbReference>
<name>A0A7G7W3Z5_9BACT</name>
<feature type="region of interest" description="Disordered" evidence="5">
    <location>
        <begin position="1"/>
        <end position="23"/>
    </location>
</feature>
<evidence type="ECO:0000256" key="6">
    <source>
        <dbReference type="SAM" id="Phobius"/>
    </source>
</evidence>
<dbReference type="EMBL" id="CP060202">
    <property type="protein sequence ID" value="QNH61088.1"/>
    <property type="molecule type" value="Genomic_DNA"/>
</dbReference>
<dbReference type="InterPro" id="IPR011547">
    <property type="entry name" value="SLC26A/SulP_dom"/>
</dbReference>
<dbReference type="KEGG" id="hsk:H4317_13005"/>
<evidence type="ECO:0000256" key="4">
    <source>
        <dbReference type="ARBA" id="ARBA00023136"/>
    </source>
</evidence>
<accession>A0A7G7W3Z5</accession>
<keyword evidence="3 6" id="KW-1133">Transmembrane helix</keyword>
<organism evidence="8 9">
    <name type="scientific">Hymenobacter sediminicola</name>
    <dbReference type="NCBI Taxonomy" id="2761579"/>
    <lineage>
        <taxon>Bacteria</taxon>
        <taxon>Pseudomonadati</taxon>
        <taxon>Bacteroidota</taxon>
        <taxon>Cytophagia</taxon>
        <taxon>Cytophagales</taxon>
        <taxon>Hymenobacteraceae</taxon>
        <taxon>Hymenobacter</taxon>
    </lineage>
</organism>
<evidence type="ECO:0000256" key="3">
    <source>
        <dbReference type="ARBA" id="ARBA00022989"/>
    </source>
</evidence>
<dbReference type="Pfam" id="PF00916">
    <property type="entry name" value="Sulfate_transp"/>
    <property type="match status" value="1"/>
</dbReference>
<dbReference type="InterPro" id="IPR002645">
    <property type="entry name" value="STAS_dom"/>
</dbReference>
<feature type="transmembrane region" description="Helical" evidence="6">
    <location>
        <begin position="33"/>
        <end position="52"/>
    </location>
</feature>
<feature type="compositionally biased region" description="Low complexity" evidence="5">
    <location>
        <begin position="1"/>
        <end position="22"/>
    </location>
</feature>
<protein>
    <submittedName>
        <fullName evidence="8">SulP family inorganic anion transporter</fullName>
    </submittedName>
</protein>
<dbReference type="PANTHER" id="PTHR11814">
    <property type="entry name" value="SULFATE TRANSPORTER"/>
    <property type="match status" value="1"/>
</dbReference>
<evidence type="ECO:0000259" key="7">
    <source>
        <dbReference type="PROSITE" id="PS50801"/>
    </source>
</evidence>
<evidence type="ECO:0000313" key="8">
    <source>
        <dbReference type="EMBL" id="QNH61088.1"/>
    </source>
</evidence>
<keyword evidence="9" id="KW-1185">Reference proteome</keyword>
<sequence length="538" mass="57289">MPQIVSAPSQRATPTTPSAPAPKGVFSSLGKDAPAGLVVFLVALPLCLGISLASGAPLLAGIITGIVGGVMVSWLSGSQLSVSGPAAGLTAIILTALQTLGSFEAVLAATVIAGALQVVMGLVRAGIIGLYFPTSVIRGMLAAIGLILILKQIPHLLGVDTDYFEDMSFLQFDGQNTFTALSGALRSFGWGSALIGLVSLGVLLFWENVLAKRVAVLRMIPGALVVVLLSIGISSLLDVALPVLRVRPEHLVQLPNITSWSDFMNVFTQPRWSAFMVPATYTVAFTIAIVASLESLLSVEAVDKLDPQKRATPTNRELMAQGAGNMVSGLLGGLPMTAVIVRSSANINAGGQTRMSAFLHGLLLLISLLFLDTILNKIPLSALAAVLLVVGYKLTKPALYRTQWKLGWRQFLPFIVTIVAVLLTDLLKGVTIGLVVGIFYILKTHYESAYFLRQSPELQAAGVYHLKLSEHVSFLNKASIVRMLEQFSPGSRVILDGTESEMIDYDVLEAIENFRQSAADRGLDLELRGIPQVEVMGH</sequence>
<feature type="transmembrane region" description="Helical" evidence="6">
    <location>
        <begin position="378"/>
        <end position="394"/>
    </location>
</feature>
<evidence type="ECO:0000313" key="9">
    <source>
        <dbReference type="Proteomes" id="UP000515489"/>
    </source>
</evidence>
<dbReference type="InterPro" id="IPR001902">
    <property type="entry name" value="SLC26A/SulP_fam"/>
</dbReference>
<feature type="transmembrane region" description="Helical" evidence="6">
    <location>
        <begin position="215"/>
        <end position="237"/>
    </location>
</feature>
<proteinExistence type="predicted"/>
<dbReference type="GO" id="GO:0055085">
    <property type="term" value="P:transmembrane transport"/>
    <property type="evidence" value="ECO:0007669"/>
    <property type="project" value="InterPro"/>
</dbReference>
<dbReference type="GO" id="GO:0016020">
    <property type="term" value="C:membrane"/>
    <property type="evidence" value="ECO:0007669"/>
    <property type="project" value="UniProtKB-SubCell"/>
</dbReference>
<evidence type="ECO:0000256" key="1">
    <source>
        <dbReference type="ARBA" id="ARBA00004141"/>
    </source>
</evidence>
<reference evidence="8 9" key="1">
    <citation type="submission" date="2020-08" db="EMBL/GenBank/DDBJ databases">
        <title>Hymenobacter sp. S2-20-2 genome sequencing.</title>
        <authorList>
            <person name="Jin L."/>
        </authorList>
    </citation>
    <scope>NUCLEOTIDE SEQUENCE [LARGE SCALE GENOMIC DNA]</scope>
    <source>
        <strain evidence="8 9">S2-20-2</strain>
    </source>
</reference>
<feature type="transmembrane region" description="Helical" evidence="6">
    <location>
        <begin position="188"/>
        <end position="206"/>
    </location>
</feature>
<evidence type="ECO:0000256" key="2">
    <source>
        <dbReference type="ARBA" id="ARBA00022692"/>
    </source>
</evidence>
<feature type="transmembrane region" description="Helical" evidence="6">
    <location>
        <begin position="414"/>
        <end position="442"/>
    </location>
</feature>
<dbReference type="Proteomes" id="UP000515489">
    <property type="component" value="Chromosome"/>
</dbReference>
<feature type="transmembrane region" description="Helical" evidence="6">
    <location>
        <begin position="272"/>
        <end position="297"/>
    </location>
</feature>
<feature type="transmembrane region" description="Helical" evidence="6">
    <location>
        <begin position="318"/>
        <end position="341"/>
    </location>
</feature>
<feature type="domain" description="STAS" evidence="7">
    <location>
        <begin position="462"/>
        <end position="538"/>
    </location>
</feature>
<evidence type="ECO:0000256" key="5">
    <source>
        <dbReference type="SAM" id="MobiDB-lite"/>
    </source>
</evidence>
<dbReference type="AlphaFoldDB" id="A0A7G7W3Z5"/>